<dbReference type="EMBL" id="FOVL01000022">
    <property type="protein sequence ID" value="SFN87790.1"/>
    <property type="molecule type" value="Genomic_DNA"/>
</dbReference>
<dbReference type="InterPro" id="IPR024078">
    <property type="entry name" value="LmbE-like_dom_sf"/>
</dbReference>
<dbReference type="STRING" id="287099.SAMN05660413_02911"/>
<reference evidence="1 2" key="1">
    <citation type="submission" date="2016-10" db="EMBL/GenBank/DDBJ databases">
        <authorList>
            <person name="de Groot N.N."/>
        </authorList>
    </citation>
    <scope>NUCLEOTIDE SEQUENCE [LARGE SCALE GENOMIC DNA]</scope>
    <source>
        <strain evidence="1 2">DSM 17794</strain>
    </source>
</reference>
<dbReference type="Pfam" id="PF02585">
    <property type="entry name" value="PIG-L"/>
    <property type="match status" value="1"/>
</dbReference>
<dbReference type="AlphaFoldDB" id="A0A1I5CLA1"/>
<dbReference type="Gene3D" id="3.40.50.10320">
    <property type="entry name" value="LmbE-like"/>
    <property type="match status" value="1"/>
</dbReference>
<dbReference type="InterPro" id="IPR003737">
    <property type="entry name" value="GlcNAc_PI_deacetylase-related"/>
</dbReference>
<organism evidence="1 2">
    <name type="scientific">Salegentibacter flavus</name>
    <dbReference type="NCBI Taxonomy" id="287099"/>
    <lineage>
        <taxon>Bacteria</taxon>
        <taxon>Pseudomonadati</taxon>
        <taxon>Bacteroidota</taxon>
        <taxon>Flavobacteriia</taxon>
        <taxon>Flavobacteriales</taxon>
        <taxon>Flavobacteriaceae</taxon>
        <taxon>Salegentibacter</taxon>
    </lineage>
</organism>
<evidence type="ECO:0000313" key="1">
    <source>
        <dbReference type="EMBL" id="SFN87790.1"/>
    </source>
</evidence>
<dbReference type="SUPFAM" id="SSF102588">
    <property type="entry name" value="LmbE-like"/>
    <property type="match status" value="1"/>
</dbReference>
<gene>
    <name evidence="1" type="ORF">SAMN05660413_02911</name>
</gene>
<accession>A0A1I5CLA1</accession>
<dbReference type="Proteomes" id="UP000199153">
    <property type="component" value="Unassembled WGS sequence"/>
</dbReference>
<sequence>MLSKGFAGNFIISDVGAMNSILTIPGRKVAVIVAHPDDETLWCGGLILMHPGHHWYIISLCRKSDPDRAPKFHKVLEKLNATGAMGDLDDSPEQFPLEEKEVKKVILELLPSQNFDLVITHDPSGEYTRHKRHEETGSAVIQLWNKNEIRLTELWTFAYEDGGKMYFSKAIESASIFQPLPEKIWEMKFKFITEIYGFEPGGFEAETTPKTEAFWRFKKPEEALKWLKRSQS</sequence>
<proteinExistence type="predicted"/>
<keyword evidence="2" id="KW-1185">Reference proteome</keyword>
<evidence type="ECO:0000313" key="2">
    <source>
        <dbReference type="Proteomes" id="UP000199153"/>
    </source>
</evidence>
<name>A0A1I5CLA1_9FLAO</name>
<protein>
    <submittedName>
        <fullName evidence="1">GlcNAc-PI de-N-acetylase</fullName>
    </submittedName>
</protein>